<dbReference type="Proteomes" id="UP000887580">
    <property type="component" value="Unplaced"/>
</dbReference>
<accession>A0AC35FJJ3</accession>
<protein>
    <submittedName>
        <fullName evidence="2">Uncharacterized protein</fullName>
    </submittedName>
</protein>
<reference evidence="2" key="1">
    <citation type="submission" date="2022-11" db="UniProtKB">
        <authorList>
            <consortium name="WormBaseParasite"/>
        </authorList>
    </citation>
    <scope>IDENTIFICATION</scope>
</reference>
<evidence type="ECO:0000313" key="2">
    <source>
        <dbReference type="WBParaSite" id="PS1159_v2.g17517.t1"/>
    </source>
</evidence>
<proteinExistence type="predicted"/>
<evidence type="ECO:0000313" key="1">
    <source>
        <dbReference type="Proteomes" id="UP000887580"/>
    </source>
</evidence>
<dbReference type="WBParaSite" id="PS1159_v2.g17517.t1">
    <property type="protein sequence ID" value="PS1159_v2.g17517.t1"/>
    <property type="gene ID" value="PS1159_v2.g17517"/>
</dbReference>
<organism evidence="1 2">
    <name type="scientific">Panagrolaimus sp. PS1159</name>
    <dbReference type="NCBI Taxonomy" id="55785"/>
    <lineage>
        <taxon>Eukaryota</taxon>
        <taxon>Metazoa</taxon>
        <taxon>Ecdysozoa</taxon>
        <taxon>Nematoda</taxon>
        <taxon>Chromadorea</taxon>
        <taxon>Rhabditida</taxon>
        <taxon>Tylenchina</taxon>
        <taxon>Panagrolaimomorpha</taxon>
        <taxon>Panagrolaimoidea</taxon>
        <taxon>Panagrolaimidae</taxon>
        <taxon>Panagrolaimus</taxon>
    </lineage>
</organism>
<name>A0AC35FJJ3_9BILA</name>
<sequence>MFPEVIITSSASGYIPNVEKDFHNRIKRAFGTILTMIPGSEIFENVKLQILKEGTAEDIVEQIIPEFFGGSGAHKNNCFPIAKNNFPLSNEWKNLKIDDGHCIEFEYIFYYDNCCKTHKRPIKIDWILKNFKDTILQCEKSGSFENGF</sequence>